<dbReference type="FunFam" id="2.40.50.140:FF:000274">
    <property type="entry name" value="Mitochondrial RNA binding protein"/>
    <property type="match status" value="2"/>
</dbReference>
<dbReference type="CDD" id="cd04458">
    <property type="entry name" value="CSP_CDS"/>
    <property type="match status" value="2"/>
</dbReference>
<organism evidence="3 4">
    <name type="scientific">Steinernema glaseri</name>
    <dbReference type="NCBI Taxonomy" id="37863"/>
    <lineage>
        <taxon>Eukaryota</taxon>
        <taxon>Metazoa</taxon>
        <taxon>Ecdysozoa</taxon>
        <taxon>Nematoda</taxon>
        <taxon>Chromadorea</taxon>
        <taxon>Rhabditida</taxon>
        <taxon>Tylenchina</taxon>
        <taxon>Panagrolaimomorpha</taxon>
        <taxon>Strongyloidoidea</taxon>
        <taxon>Steinernematidae</taxon>
        <taxon>Steinernema</taxon>
    </lineage>
</organism>
<feature type="compositionally biased region" description="Basic and acidic residues" evidence="1">
    <location>
        <begin position="472"/>
        <end position="494"/>
    </location>
</feature>
<dbReference type="PROSITE" id="PS51857">
    <property type="entry name" value="CSD_2"/>
    <property type="match status" value="2"/>
</dbReference>
<dbReference type="InterPro" id="IPR012340">
    <property type="entry name" value="NA-bd_OB-fold"/>
</dbReference>
<dbReference type="AlphaFoldDB" id="A0A1I7ZT90"/>
<feature type="compositionally biased region" description="Basic residues" evidence="1">
    <location>
        <begin position="187"/>
        <end position="199"/>
    </location>
</feature>
<feature type="compositionally biased region" description="Basic and acidic residues" evidence="1">
    <location>
        <begin position="111"/>
        <end position="145"/>
    </location>
</feature>
<feature type="compositionally biased region" description="Basic residues" evidence="1">
    <location>
        <begin position="447"/>
        <end position="460"/>
    </location>
</feature>
<dbReference type="PROSITE" id="PS00352">
    <property type="entry name" value="CSD_1"/>
    <property type="match status" value="2"/>
</dbReference>
<feature type="domain" description="CSD" evidence="2">
    <location>
        <begin position="238"/>
        <end position="308"/>
    </location>
</feature>
<sequence length="494" mass="56639">MSEAETKEKTVLESGLTGTVKWFSIRHHYGFIAREDGKGDVFVHQSAISKSRMEKQYYRTLGEEEKVEFDLVQGEKGPEAASVTGPDGAEVKGSPFFRFQFLSFRRMLQRRREEKAKRDDKEDADENGEKEHDDNVKVGGDEPEKRRRRVFTRRYRKKTNDEDNKDEEKNAAKDEESKDVEEGDQKPKKRVSRKFRPRPRIAPGEQEELQVDAAEGTDKPEETCTMKETNEKAVLESGLKGTVKWFSVLGHYGFIARDDGKGDVFVHQSAIAKSRMEKQYYRTLGEDEKVEFDVVQGQKGPEAASVTGPDGTEVKGSPFFKFQFTGYRRMLQRRREEKAERDGEDSHEDGVKDKDGNEDAEGADPEKRRRRGSRRYRKKSNEANINNESGTHDEDSKDAEDGEQKSRKRSSKKFRPRPRRVAPGEQEESKVDTAEGTDNPEGEVEHKTRRGRNNNKRRSKNNNVEAETGTRSSDEVKEGKAAEELTEKLEELKV</sequence>
<feature type="domain" description="CSD" evidence="2">
    <location>
        <begin position="15"/>
        <end position="85"/>
    </location>
</feature>
<evidence type="ECO:0000256" key="1">
    <source>
        <dbReference type="SAM" id="MobiDB-lite"/>
    </source>
</evidence>
<feature type="compositionally biased region" description="Basic residues" evidence="1">
    <location>
        <begin position="368"/>
        <end position="378"/>
    </location>
</feature>
<feature type="region of interest" description="Disordered" evidence="1">
    <location>
        <begin position="298"/>
        <end position="319"/>
    </location>
</feature>
<evidence type="ECO:0000313" key="3">
    <source>
        <dbReference type="Proteomes" id="UP000095287"/>
    </source>
</evidence>
<evidence type="ECO:0000313" key="4">
    <source>
        <dbReference type="WBParaSite" id="L893_g29578.t2"/>
    </source>
</evidence>
<dbReference type="Gene3D" id="2.40.50.140">
    <property type="entry name" value="Nucleic acid-binding proteins"/>
    <property type="match status" value="2"/>
</dbReference>
<dbReference type="InterPro" id="IPR050181">
    <property type="entry name" value="Cold_shock_domain"/>
</dbReference>
<accession>A0A1I7ZT90</accession>
<keyword evidence="3" id="KW-1185">Reference proteome</keyword>
<feature type="region of interest" description="Disordered" evidence="1">
    <location>
        <begin position="332"/>
        <end position="494"/>
    </location>
</feature>
<protein>
    <submittedName>
        <fullName evidence="4">CSD_1 domain-containing protein</fullName>
    </submittedName>
</protein>
<proteinExistence type="predicted"/>
<feature type="compositionally biased region" description="Basic and acidic residues" evidence="1">
    <location>
        <begin position="158"/>
        <end position="176"/>
    </location>
</feature>
<dbReference type="SUPFAM" id="SSF50249">
    <property type="entry name" value="Nucleic acid-binding proteins"/>
    <property type="match status" value="2"/>
</dbReference>
<dbReference type="PANTHER" id="PTHR11544">
    <property type="entry name" value="COLD SHOCK DOMAIN CONTAINING PROTEINS"/>
    <property type="match status" value="1"/>
</dbReference>
<dbReference type="InterPro" id="IPR019844">
    <property type="entry name" value="CSD_CS"/>
</dbReference>
<feature type="region of interest" description="Disordered" evidence="1">
    <location>
        <begin position="111"/>
        <end position="221"/>
    </location>
</feature>
<dbReference type="SMART" id="SM00357">
    <property type="entry name" value="CSP"/>
    <property type="match status" value="2"/>
</dbReference>
<dbReference type="PRINTS" id="PR00050">
    <property type="entry name" value="COLDSHOCK"/>
</dbReference>
<dbReference type="InterPro" id="IPR002059">
    <property type="entry name" value="CSP_DNA-bd"/>
</dbReference>
<evidence type="ECO:0000259" key="2">
    <source>
        <dbReference type="PROSITE" id="PS51857"/>
    </source>
</evidence>
<name>A0A1I7ZT90_9BILA</name>
<reference evidence="4" key="1">
    <citation type="submission" date="2016-11" db="UniProtKB">
        <authorList>
            <consortium name="WormBaseParasite"/>
        </authorList>
    </citation>
    <scope>IDENTIFICATION</scope>
</reference>
<dbReference type="Proteomes" id="UP000095287">
    <property type="component" value="Unplaced"/>
</dbReference>
<feature type="compositionally biased region" description="Basic residues" evidence="1">
    <location>
        <begin position="406"/>
        <end position="420"/>
    </location>
</feature>
<dbReference type="Pfam" id="PF00313">
    <property type="entry name" value="CSD"/>
    <property type="match status" value="2"/>
</dbReference>
<dbReference type="GO" id="GO:0003676">
    <property type="term" value="F:nucleic acid binding"/>
    <property type="evidence" value="ECO:0007669"/>
    <property type="project" value="InterPro"/>
</dbReference>
<feature type="compositionally biased region" description="Basic residues" evidence="1">
    <location>
        <begin position="146"/>
        <end position="157"/>
    </location>
</feature>
<dbReference type="InterPro" id="IPR011129">
    <property type="entry name" value="CSD"/>
</dbReference>
<feature type="compositionally biased region" description="Basic and acidic residues" evidence="1">
    <location>
        <begin position="348"/>
        <end position="357"/>
    </location>
</feature>
<dbReference type="WBParaSite" id="L893_g29578.t2">
    <property type="protein sequence ID" value="L893_g29578.t2"/>
    <property type="gene ID" value="L893_g29578"/>
</dbReference>